<proteinExistence type="inferred from homology"/>
<comment type="caution">
    <text evidence="3">The sequence shown here is derived from an EMBL/GenBank/DDBJ whole genome shotgun (WGS) entry which is preliminary data.</text>
</comment>
<dbReference type="HAMAP" id="MF_00338">
    <property type="entry name" value="UPF0145"/>
    <property type="match status" value="1"/>
</dbReference>
<dbReference type="InterPro" id="IPR035439">
    <property type="entry name" value="UPF0145_dom_sf"/>
</dbReference>
<dbReference type="InterPro" id="IPR002765">
    <property type="entry name" value="UPF0145_YbjQ-like"/>
</dbReference>
<dbReference type="Gene3D" id="3.30.110.70">
    <property type="entry name" value="Hypothetical protein apc22750. Chain B"/>
    <property type="match status" value="1"/>
</dbReference>
<protein>
    <recommendedName>
        <fullName evidence="2">UPF0145 protein EF807_05455</fullName>
    </recommendedName>
</protein>
<dbReference type="PANTHER" id="PTHR34068:SF2">
    <property type="entry name" value="UPF0145 PROTEIN SCO3412"/>
    <property type="match status" value="1"/>
</dbReference>
<evidence type="ECO:0000256" key="1">
    <source>
        <dbReference type="ARBA" id="ARBA00010751"/>
    </source>
</evidence>
<dbReference type="Pfam" id="PF01906">
    <property type="entry name" value="YbjQ_1"/>
    <property type="match status" value="1"/>
</dbReference>
<comment type="similarity">
    <text evidence="1 2">Belongs to the UPF0145 family.</text>
</comment>
<evidence type="ECO:0000313" key="3">
    <source>
        <dbReference type="EMBL" id="RZN68719.1"/>
    </source>
</evidence>
<accession>A0A520KWJ8</accession>
<gene>
    <name evidence="3" type="ORF">EF807_05455</name>
</gene>
<organism evidence="3 4">
    <name type="scientific">Candidatus Methanolliviera hydrocarbonicum</name>
    <dbReference type="NCBI Taxonomy" id="2491085"/>
    <lineage>
        <taxon>Archaea</taxon>
        <taxon>Methanobacteriati</taxon>
        <taxon>Methanobacteriota</taxon>
        <taxon>Candidatus Methanoliparia</taxon>
        <taxon>Candidatus Methanoliparales</taxon>
        <taxon>Candidatus Methanollivieraceae</taxon>
        <taxon>Candidatus Methanolliviera</taxon>
    </lineage>
</organism>
<reference evidence="3 4" key="1">
    <citation type="journal article" date="2019" name="Nat. Microbiol.">
        <title>Wide diversity of methane and short-chain alkane metabolisms in uncultured archaea.</title>
        <authorList>
            <person name="Borrel G."/>
            <person name="Adam P.S."/>
            <person name="McKay L.J."/>
            <person name="Chen L.X."/>
            <person name="Sierra-Garcia I.N."/>
            <person name="Sieber C.M."/>
            <person name="Letourneur Q."/>
            <person name="Ghozlane A."/>
            <person name="Andersen G.L."/>
            <person name="Li W.J."/>
            <person name="Hallam S.J."/>
            <person name="Muyzer G."/>
            <person name="de Oliveira V.M."/>
            <person name="Inskeep W.P."/>
            <person name="Banfield J.F."/>
            <person name="Gribaldo S."/>
        </authorList>
    </citation>
    <scope>NUCLEOTIDE SEQUENCE [LARGE SCALE GENOMIC DNA]</scope>
    <source>
        <strain evidence="3">NM1b</strain>
    </source>
</reference>
<sequence length="110" mass="11846">MEKDVLLTTGGAVPGHEIAGVLGLIWGSSIKAKHLGKDITMAFKHMVGGELGFYTEMLDEARKAALERMIGKAKEMDADAVTDVRFVTSMVMQGAAEMMVYGTAVKLKKI</sequence>
<dbReference type="PANTHER" id="PTHR34068">
    <property type="entry name" value="UPF0145 PROTEIN YBJQ"/>
    <property type="match status" value="1"/>
</dbReference>
<name>A0A520KWJ8_9EURY</name>
<evidence type="ECO:0000313" key="4">
    <source>
        <dbReference type="Proteomes" id="UP000320766"/>
    </source>
</evidence>
<dbReference type="SUPFAM" id="SSF117782">
    <property type="entry name" value="YbjQ-like"/>
    <property type="match status" value="1"/>
</dbReference>
<dbReference type="Proteomes" id="UP000320766">
    <property type="component" value="Unassembled WGS sequence"/>
</dbReference>
<dbReference type="AlphaFoldDB" id="A0A520KWJ8"/>
<evidence type="ECO:0000256" key="2">
    <source>
        <dbReference type="HAMAP-Rule" id="MF_00338"/>
    </source>
</evidence>
<dbReference type="EMBL" id="RXIL01000098">
    <property type="protein sequence ID" value="RZN68719.1"/>
    <property type="molecule type" value="Genomic_DNA"/>
</dbReference>